<dbReference type="AlphaFoldDB" id="D5GGG2"/>
<organism evidence="1 2">
    <name type="scientific">Tuber melanosporum (strain Mel28)</name>
    <name type="common">Perigord black truffle</name>
    <dbReference type="NCBI Taxonomy" id="656061"/>
    <lineage>
        <taxon>Eukaryota</taxon>
        <taxon>Fungi</taxon>
        <taxon>Dikarya</taxon>
        <taxon>Ascomycota</taxon>
        <taxon>Pezizomycotina</taxon>
        <taxon>Pezizomycetes</taxon>
        <taxon>Pezizales</taxon>
        <taxon>Tuberaceae</taxon>
        <taxon>Tuber</taxon>
    </lineage>
</organism>
<evidence type="ECO:0000313" key="1">
    <source>
        <dbReference type="EMBL" id="CAZ83605.1"/>
    </source>
</evidence>
<dbReference type="RefSeq" id="XP_002839414.1">
    <property type="nucleotide sequence ID" value="XM_002839368.1"/>
</dbReference>
<keyword evidence="2" id="KW-1185">Reference proteome</keyword>
<protein>
    <submittedName>
        <fullName evidence="1">(Perigord truffle) hypothetical protein</fullName>
    </submittedName>
</protein>
<dbReference type="GeneID" id="9183203"/>
<accession>D5GGG2</accession>
<proteinExistence type="predicted"/>
<dbReference type="EMBL" id="FN430264">
    <property type="protein sequence ID" value="CAZ83605.1"/>
    <property type="molecule type" value="Genomic_DNA"/>
</dbReference>
<evidence type="ECO:0000313" key="2">
    <source>
        <dbReference type="Proteomes" id="UP000006911"/>
    </source>
</evidence>
<dbReference type="KEGG" id="tml:GSTUM_00007372001"/>
<gene>
    <name evidence="1" type="ORF">GSTUM_00007372001</name>
</gene>
<sequence length="549" mass="61917">MRLPVEIVDQIMANLVEKKDLAAAALVSRSCHRSAMPILYRDIEIEDFLDHNDTRTIPTSGVQKRAGLPQMSSMVSALHGNPFICSFVCSIGHQFYITDAHVYSLQRQLWEMALITMRVQLQEIIDRNGFSRVTQLRLFNPDVEFAEILLKGLLPQIEVLHIASSFVRYLPFDGSLHSNIKELHVQFLSELFRIPGPTPFGDAWQATRAEYNSADEIMHSRFNNFLSSSPSLRALRISGTKELHAILTDVALPSLDTLEIGPLQSIYRVIDLTVAGLSSFIDRNPSISRLALRNLPAGTGAVLSISSESRSGIRQLISCIDEIPADYYSFLDQFEGLDTFKLQRDVVVCGMLQDELLELVKHLQRDGPGIKNLALPMPSHISGRTLTDSKLEMARTALEHFGRAFKEYLPCVEVFGISQIGRYGDLKAVFHPTHFKTPFRVADTELKVDWARSFAGHPFLRRLAIKTPFLPNLGEPYVVRRDAIDDLAKAFSDLPALEKLVFYECADRQTIEVEILRGETTSGRERPVDSVEVDEEFFDSFFQTGWEKS</sequence>
<dbReference type="HOGENOM" id="CLU_496244_0_0_1"/>
<name>D5GGG2_TUBMM</name>
<dbReference type="InParanoid" id="D5GGG2"/>
<dbReference type="Proteomes" id="UP000006911">
    <property type="component" value="Unassembled WGS sequence"/>
</dbReference>
<reference evidence="1 2" key="1">
    <citation type="journal article" date="2010" name="Nature">
        <title>Perigord black truffle genome uncovers evolutionary origins and mechanisms of symbiosis.</title>
        <authorList>
            <person name="Martin F."/>
            <person name="Kohler A."/>
            <person name="Murat C."/>
            <person name="Balestrini R."/>
            <person name="Coutinho P.M."/>
            <person name="Jaillon O."/>
            <person name="Montanini B."/>
            <person name="Morin E."/>
            <person name="Noel B."/>
            <person name="Percudani R."/>
            <person name="Porcel B."/>
            <person name="Rubini A."/>
            <person name="Amicucci A."/>
            <person name="Amselem J."/>
            <person name="Anthouard V."/>
            <person name="Arcioni S."/>
            <person name="Artiguenave F."/>
            <person name="Aury J.M."/>
            <person name="Ballario P."/>
            <person name="Bolchi A."/>
            <person name="Brenna A."/>
            <person name="Brun A."/>
            <person name="Buee M."/>
            <person name="Cantarel B."/>
            <person name="Chevalier G."/>
            <person name="Couloux A."/>
            <person name="Da Silva C."/>
            <person name="Denoeud F."/>
            <person name="Duplessis S."/>
            <person name="Ghignone S."/>
            <person name="Hilselberger B."/>
            <person name="Iotti M."/>
            <person name="Marcais B."/>
            <person name="Mello A."/>
            <person name="Miranda M."/>
            <person name="Pacioni G."/>
            <person name="Quesneville H."/>
            <person name="Riccioni C."/>
            <person name="Ruotolo R."/>
            <person name="Splivallo R."/>
            <person name="Stocchi V."/>
            <person name="Tisserant E."/>
            <person name="Viscomi A.R."/>
            <person name="Zambonelli A."/>
            <person name="Zampieri E."/>
            <person name="Henrissat B."/>
            <person name="Lebrun M.H."/>
            <person name="Paolocci F."/>
            <person name="Bonfante P."/>
            <person name="Ottonello S."/>
            <person name="Wincker P."/>
        </authorList>
    </citation>
    <scope>NUCLEOTIDE SEQUENCE [LARGE SCALE GENOMIC DNA]</scope>
    <source>
        <strain evidence="1 2">Mel28</strain>
    </source>
</reference>